<dbReference type="InterPro" id="IPR046342">
    <property type="entry name" value="CBS_dom_sf"/>
</dbReference>
<sequence length="388" mass="41743">MARRPSASQDTRTRLAQACRIFWPAPLAIDARERWRGIAGAAIGILVTAWLSHWIAASTAHGLWLVAPMGASAVLVFCVPSSPLAQPWSVVAGNTVSALIGVACARWVDDPLLAAPLAVGLAIAAMLMLRCLHPPGGAMALSAVLSHTVGLELSLFAALVNSTLLVAAGLAYNRATGRRYPHAQTGATPPATDAGPRFDPADLDAALALHNEILDISRADLETLLRQAEMAAFRRKLGALQCADVMSSPPITVEFGTGLREAWNLLRQHRIKALPVVDRARRIVGIVTQADFLRHAGVDQPQDLSRRLRDFVRRTGAVATEKPEVVGQIMARQVRVASAQRPLTELVPLFSEDGHHHIPIIDADTRLVGVITQSDLVRTLYRAVRVES</sequence>
<keyword evidence="2" id="KW-1133">Transmembrane helix</keyword>
<dbReference type="EMBL" id="CP019236">
    <property type="protein sequence ID" value="APW40942.1"/>
    <property type="molecule type" value="Genomic_DNA"/>
</dbReference>
<dbReference type="InterPro" id="IPR007065">
    <property type="entry name" value="HPP"/>
</dbReference>
<dbReference type="InterPro" id="IPR058581">
    <property type="entry name" value="TM_HPP"/>
</dbReference>
<dbReference type="Proteomes" id="UP000186609">
    <property type="component" value="Chromosome"/>
</dbReference>
<dbReference type="CDD" id="cd04600">
    <property type="entry name" value="CBS_pair_HPP_assoc"/>
    <property type="match status" value="1"/>
</dbReference>
<feature type="transmembrane region" description="Helical" evidence="2">
    <location>
        <begin position="37"/>
        <end position="56"/>
    </location>
</feature>
<evidence type="ECO:0000256" key="1">
    <source>
        <dbReference type="PROSITE-ProRule" id="PRU00703"/>
    </source>
</evidence>
<dbReference type="InterPro" id="IPR000644">
    <property type="entry name" value="CBS_dom"/>
</dbReference>
<name>A0A1P8K4L2_9BURK</name>
<dbReference type="OrthoDB" id="9811720at2"/>
<accession>A0A1P8K4L2</accession>
<dbReference type="PANTHER" id="PTHR33741:SF5">
    <property type="entry name" value="TRANSMEMBRANE PROTEIN DDB_G0269096-RELATED"/>
    <property type="match status" value="1"/>
</dbReference>
<dbReference type="SMART" id="SM00116">
    <property type="entry name" value="CBS"/>
    <property type="match status" value="2"/>
</dbReference>
<feature type="transmembrane region" description="Helical" evidence="2">
    <location>
        <begin position="114"/>
        <end position="132"/>
    </location>
</feature>
<dbReference type="PANTHER" id="PTHR33741">
    <property type="entry name" value="TRANSMEMBRANE PROTEIN DDB_G0269096-RELATED"/>
    <property type="match status" value="1"/>
</dbReference>
<dbReference type="Pfam" id="PF04982">
    <property type="entry name" value="TM_HPP"/>
    <property type="match status" value="1"/>
</dbReference>
<feature type="transmembrane region" description="Helical" evidence="2">
    <location>
        <begin position="153"/>
        <end position="172"/>
    </location>
</feature>
<dbReference type="SUPFAM" id="SSF54631">
    <property type="entry name" value="CBS-domain pair"/>
    <property type="match status" value="1"/>
</dbReference>
<keyword evidence="1" id="KW-0129">CBS domain</keyword>
<keyword evidence="2" id="KW-0472">Membrane</keyword>
<gene>
    <name evidence="4" type="ORF">RD110_24795</name>
</gene>
<dbReference type="PROSITE" id="PS51371">
    <property type="entry name" value="CBS"/>
    <property type="match status" value="2"/>
</dbReference>
<feature type="transmembrane region" description="Helical" evidence="2">
    <location>
        <begin position="88"/>
        <end position="108"/>
    </location>
</feature>
<dbReference type="Gene3D" id="3.10.580.10">
    <property type="entry name" value="CBS-domain"/>
    <property type="match status" value="1"/>
</dbReference>
<evidence type="ECO:0000259" key="3">
    <source>
        <dbReference type="PROSITE" id="PS51371"/>
    </source>
</evidence>
<reference evidence="4 5" key="1">
    <citation type="submission" date="2017-01" db="EMBL/GenBank/DDBJ databases">
        <authorList>
            <person name="Mah S.A."/>
            <person name="Swanson W.J."/>
            <person name="Moy G.W."/>
            <person name="Vacquier V.D."/>
        </authorList>
    </citation>
    <scope>NUCLEOTIDE SEQUENCE [LARGE SCALE GENOMIC DNA]</scope>
    <source>
        <strain evidence="4 5">DCY110</strain>
    </source>
</reference>
<keyword evidence="5" id="KW-1185">Reference proteome</keyword>
<evidence type="ECO:0000313" key="4">
    <source>
        <dbReference type="EMBL" id="APW40942.1"/>
    </source>
</evidence>
<feature type="domain" description="CBS" evidence="3">
    <location>
        <begin position="246"/>
        <end position="304"/>
    </location>
</feature>
<dbReference type="AlphaFoldDB" id="A0A1P8K4L2"/>
<organism evidence="4 5">
    <name type="scientific">Rhodoferax koreensis</name>
    <dbReference type="NCBI Taxonomy" id="1842727"/>
    <lineage>
        <taxon>Bacteria</taxon>
        <taxon>Pseudomonadati</taxon>
        <taxon>Pseudomonadota</taxon>
        <taxon>Betaproteobacteria</taxon>
        <taxon>Burkholderiales</taxon>
        <taxon>Comamonadaceae</taxon>
        <taxon>Rhodoferax</taxon>
    </lineage>
</organism>
<evidence type="ECO:0000256" key="2">
    <source>
        <dbReference type="SAM" id="Phobius"/>
    </source>
</evidence>
<feature type="domain" description="CBS" evidence="3">
    <location>
        <begin position="330"/>
        <end position="388"/>
    </location>
</feature>
<dbReference type="STRING" id="1842727.RD110_24795"/>
<dbReference type="Pfam" id="PF00571">
    <property type="entry name" value="CBS"/>
    <property type="match status" value="2"/>
</dbReference>
<dbReference type="KEGG" id="rhy:RD110_24795"/>
<proteinExistence type="predicted"/>
<evidence type="ECO:0000313" key="5">
    <source>
        <dbReference type="Proteomes" id="UP000186609"/>
    </source>
</evidence>
<keyword evidence="2" id="KW-0812">Transmembrane</keyword>
<protein>
    <recommendedName>
        <fullName evidence="3">CBS domain-containing protein</fullName>
    </recommendedName>
</protein>